<evidence type="ECO:0000313" key="12">
    <source>
        <dbReference type="Proteomes" id="UP000248198"/>
    </source>
</evidence>
<evidence type="ECO:0000256" key="1">
    <source>
        <dbReference type="ARBA" id="ARBA00001164"/>
    </source>
</evidence>
<dbReference type="AlphaFoldDB" id="A0A318UHV5"/>
<evidence type="ECO:0000313" key="11">
    <source>
        <dbReference type="EMBL" id="PYF72674.1"/>
    </source>
</evidence>
<gene>
    <name evidence="9" type="primary">trpF</name>
    <name evidence="11" type="ORF">B0O44_10543</name>
</gene>
<keyword evidence="6 9" id="KW-0822">Tryptophan biosynthesis</keyword>
<dbReference type="Pfam" id="PF00697">
    <property type="entry name" value="PRAI"/>
    <property type="match status" value="1"/>
</dbReference>
<accession>A0A318UHV5</accession>
<dbReference type="RefSeq" id="WP_110832080.1">
    <property type="nucleotide sequence ID" value="NZ_QKLU01000005.1"/>
</dbReference>
<protein>
    <recommendedName>
        <fullName evidence="4 9">N-(5'-phosphoribosyl)anthranilate isomerase</fullName>
        <shortName evidence="9">PRAI</shortName>
        <ecNumber evidence="3 9">5.3.1.24</ecNumber>
    </recommendedName>
</protein>
<dbReference type="GO" id="GO:0000162">
    <property type="term" value="P:L-tryptophan biosynthetic process"/>
    <property type="evidence" value="ECO:0007669"/>
    <property type="project" value="UniProtKB-UniRule"/>
</dbReference>
<evidence type="ECO:0000259" key="10">
    <source>
        <dbReference type="Pfam" id="PF00697"/>
    </source>
</evidence>
<dbReference type="InterPro" id="IPR013785">
    <property type="entry name" value="Aldolase_TIM"/>
</dbReference>
<keyword evidence="12" id="KW-1185">Reference proteome</keyword>
<dbReference type="InterPro" id="IPR011060">
    <property type="entry name" value="RibuloseP-bd_barrel"/>
</dbReference>
<dbReference type="InterPro" id="IPR001240">
    <property type="entry name" value="PRAI_dom"/>
</dbReference>
<dbReference type="CDD" id="cd00405">
    <property type="entry name" value="PRAI"/>
    <property type="match status" value="1"/>
</dbReference>
<dbReference type="PANTHER" id="PTHR42894">
    <property type="entry name" value="N-(5'-PHOSPHORIBOSYL)ANTHRANILATE ISOMERASE"/>
    <property type="match status" value="1"/>
</dbReference>
<keyword evidence="5 9" id="KW-0028">Amino-acid biosynthesis</keyword>
<evidence type="ECO:0000256" key="3">
    <source>
        <dbReference type="ARBA" id="ARBA00012572"/>
    </source>
</evidence>
<proteinExistence type="inferred from homology"/>
<comment type="similarity">
    <text evidence="9">Belongs to the TrpF family.</text>
</comment>
<evidence type="ECO:0000256" key="7">
    <source>
        <dbReference type="ARBA" id="ARBA00023141"/>
    </source>
</evidence>
<dbReference type="EC" id="5.3.1.24" evidence="3 9"/>
<comment type="pathway">
    <text evidence="2 9">Amino-acid biosynthesis; L-tryptophan biosynthesis; L-tryptophan from chorismate: step 3/5.</text>
</comment>
<comment type="catalytic activity">
    <reaction evidence="1 9">
        <text>N-(5-phospho-beta-D-ribosyl)anthranilate = 1-(2-carboxyphenylamino)-1-deoxy-D-ribulose 5-phosphate</text>
        <dbReference type="Rhea" id="RHEA:21540"/>
        <dbReference type="ChEBI" id="CHEBI:18277"/>
        <dbReference type="ChEBI" id="CHEBI:58613"/>
        <dbReference type="EC" id="5.3.1.24"/>
    </reaction>
</comment>
<dbReference type="GO" id="GO:0004640">
    <property type="term" value="F:phosphoribosylanthranilate isomerase activity"/>
    <property type="evidence" value="ECO:0007669"/>
    <property type="project" value="UniProtKB-UniRule"/>
</dbReference>
<keyword evidence="7 9" id="KW-0057">Aromatic amino acid biosynthesis</keyword>
<evidence type="ECO:0000256" key="4">
    <source>
        <dbReference type="ARBA" id="ARBA00022272"/>
    </source>
</evidence>
<dbReference type="SUPFAM" id="SSF51366">
    <property type="entry name" value="Ribulose-phoshate binding barrel"/>
    <property type="match status" value="1"/>
</dbReference>
<feature type="domain" description="N-(5'phosphoribosyl) anthranilate isomerase (PRAI)" evidence="10">
    <location>
        <begin position="5"/>
        <end position="201"/>
    </location>
</feature>
<evidence type="ECO:0000256" key="5">
    <source>
        <dbReference type="ARBA" id="ARBA00022605"/>
    </source>
</evidence>
<dbReference type="EMBL" id="QKLU01000005">
    <property type="protein sequence ID" value="PYF72674.1"/>
    <property type="molecule type" value="Genomic_DNA"/>
</dbReference>
<dbReference type="OrthoDB" id="9786954at2"/>
<dbReference type="Proteomes" id="UP000248198">
    <property type="component" value="Unassembled WGS sequence"/>
</dbReference>
<sequence>MELKLKICGMREKQNIAEVAELGPDYMGFIFYPGSKRYAADLTTELPQHVKKTGVFVNQPIGVILEYILKYKLSAVQLHGNESPAYCAQFKELGLRIELIKAFGLSETFDFDQLTAYQEFVDYFLFDTQTAGHGGSGKLFNWKLLEQYHLDTPYFLSGGIGPQQVQLIKEIQDNRLYAVDINSRFELEPGLKNIDQLREFKNKLFH</sequence>
<evidence type="ECO:0000256" key="8">
    <source>
        <dbReference type="ARBA" id="ARBA00023235"/>
    </source>
</evidence>
<dbReference type="Gene3D" id="3.20.20.70">
    <property type="entry name" value="Aldolase class I"/>
    <property type="match status" value="1"/>
</dbReference>
<evidence type="ECO:0000256" key="6">
    <source>
        <dbReference type="ARBA" id="ARBA00022822"/>
    </source>
</evidence>
<dbReference type="InterPro" id="IPR044643">
    <property type="entry name" value="TrpF_fam"/>
</dbReference>
<keyword evidence="8 9" id="KW-0413">Isomerase</keyword>
<reference evidence="11 12" key="1">
    <citation type="submission" date="2018-06" db="EMBL/GenBank/DDBJ databases">
        <title>Genomic Encyclopedia of Archaeal and Bacterial Type Strains, Phase II (KMG-II): from individual species to whole genera.</title>
        <authorList>
            <person name="Goeker M."/>
        </authorList>
    </citation>
    <scope>NUCLEOTIDE SEQUENCE [LARGE SCALE GENOMIC DNA]</scope>
    <source>
        <strain evidence="11 12">DSM 27372</strain>
    </source>
</reference>
<dbReference type="HAMAP" id="MF_00135">
    <property type="entry name" value="PRAI"/>
    <property type="match status" value="1"/>
</dbReference>
<dbReference type="UniPathway" id="UPA00035">
    <property type="reaction ID" value="UER00042"/>
</dbReference>
<dbReference type="PANTHER" id="PTHR42894:SF1">
    <property type="entry name" value="N-(5'-PHOSPHORIBOSYL)ANTHRANILATE ISOMERASE"/>
    <property type="match status" value="1"/>
</dbReference>
<name>A0A318UHV5_9SPHI</name>
<organism evidence="11 12">
    <name type="scientific">Pedobacter nutrimenti</name>
    <dbReference type="NCBI Taxonomy" id="1241337"/>
    <lineage>
        <taxon>Bacteria</taxon>
        <taxon>Pseudomonadati</taxon>
        <taxon>Bacteroidota</taxon>
        <taxon>Sphingobacteriia</taxon>
        <taxon>Sphingobacteriales</taxon>
        <taxon>Sphingobacteriaceae</taxon>
        <taxon>Pedobacter</taxon>
    </lineage>
</organism>
<evidence type="ECO:0000256" key="9">
    <source>
        <dbReference type="HAMAP-Rule" id="MF_00135"/>
    </source>
</evidence>
<evidence type="ECO:0000256" key="2">
    <source>
        <dbReference type="ARBA" id="ARBA00004664"/>
    </source>
</evidence>
<comment type="caution">
    <text evidence="11">The sequence shown here is derived from an EMBL/GenBank/DDBJ whole genome shotgun (WGS) entry which is preliminary data.</text>
</comment>